<evidence type="ECO:0000313" key="2">
    <source>
        <dbReference type="EMBL" id="SER22912.1"/>
    </source>
</evidence>
<organism evidence="2 3">
    <name type="scientific">Actinokineospora terrae</name>
    <dbReference type="NCBI Taxonomy" id="155974"/>
    <lineage>
        <taxon>Bacteria</taxon>
        <taxon>Bacillati</taxon>
        <taxon>Actinomycetota</taxon>
        <taxon>Actinomycetes</taxon>
        <taxon>Pseudonocardiales</taxon>
        <taxon>Pseudonocardiaceae</taxon>
        <taxon>Actinokineospora</taxon>
    </lineage>
</organism>
<evidence type="ECO:0000256" key="1">
    <source>
        <dbReference type="SAM" id="Phobius"/>
    </source>
</evidence>
<feature type="transmembrane region" description="Helical" evidence="1">
    <location>
        <begin position="38"/>
        <end position="57"/>
    </location>
</feature>
<keyword evidence="3" id="KW-1185">Reference proteome</keyword>
<dbReference type="EMBL" id="FOGI01000002">
    <property type="protein sequence ID" value="SER22912.1"/>
    <property type="molecule type" value="Genomic_DNA"/>
</dbReference>
<feature type="transmembrane region" description="Helical" evidence="1">
    <location>
        <begin position="69"/>
        <end position="90"/>
    </location>
</feature>
<sequence length="210" mass="21571">MSGFRRPASPPEPVSRAEHAAFAALVAESLPAVRASAAAWRTGLTALVTLITAAIVLQGRRATADLTPSWLLAVTVLIGGGLACCAAGLWRVLAAEAGSRTTTLTLADIHARHGSVAAYQAALAVKAGKQLRQARALVAVALCLLFAGTVATWWAPPAPRLLKVTHGNTTTCGPLQSADGGRVRITLPGTNVFSDIEFTDVTGIAVVTSC</sequence>
<dbReference type="Proteomes" id="UP000199051">
    <property type="component" value="Unassembled WGS sequence"/>
</dbReference>
<proteinExistence type="predicted"/>
<protein>
    <submittedName>
        <fullName evidence="2">Uncharacterized protein</fullName>
    </submittedName>
</protein>
<name>A0A1H9MGV6_9PSEU</name>
<dbReference type="RefSeq" id="WP_092775107.1">
    <property type="nucleotide sequence ID" value="NZ_FOGI01000002.1"/>
</dbReference>
<feature type="transmembrane region" description="Helical" evidence="1">
    <location>
        <begin position="136"/>
        <end position="155"/>
    </location>
</feature>
<keyword evidence="1" id="KW-0812">Transmembrane</keyword>
<keyword evidence="1" id="KW-0472">Membrane</keyword>
<gene>
    <name evidence="2" type="ORF">SAMN04487818_102155</name>
</gene>
<keyword evidence="1" id="KW-1133">Transmembrane helix</keyword>
<reference evidence="3" key="1">
    <citation type="submission" date="2016-10" db="EMBL/GenBank/DDBJ databases">
        <authorList>
            <person name="Varghese N."/>
            <person name="Submissions S."/>
        </authorList>
    </citation>
    <scope>NUCLEOTIDE SEQUENCE [LARGE SCALE GENOMIC DNA]</scope>
    <source>
        <strain evidence="3">DSM 44260</strain>
    </source>
</reference>
<evidence type="ECO:0000313" key="3">
    <source>
        <dbReference type="Proteomes" id="UP000199051"/>
    </source>
</evidence>
<dbReference type="STRING" id="155974.SAMN04487818_102155"/>
<dbReference type="AlphaFoldDB" id="A0A1H9MGV6"/>
<accession>A0A1H9MGV6</accession>